<keyword evidence="1" id="KW-1133">Transmembrane helix</keyword>
<evidence type="ECO:0008006" key="5">
    <source>
        <dbReference type="Google" id="ProtNLM"/>
    </source>
</evidence>
<name>A0A0B7G0M8_THACB</name>
<gene>
    <name evidence="3" type="ORF">RSOLAG1IB_04995</name>
</gene>
<dbReference type="InterPro" id="IPR044926">
    <property type="entry name" value="RGS_subdomain_2"/>
</dbReference>
<organism evidence="3 4">
    <name type="scientific">Thanatephorus cucumeris (strain AG1-IB / isolate 7/3/14)</name>
    <name type="common">Lettuce bottom rot fungus</name>
    <name type="synonym">Rhizoctonia solani</name>
    <dbReference type="NCBI Taxonomy" id="1108050"/>
    <lineage>
        <taxon>Eukaryota</taxon>
        <taxon>Fungi</taxon>
        <taxon>Dikarya</taxon>
        <taxon>Basidiomycota</taxon>
        <taxon>Agaricomycotina</taxon>
        <taxon>Agaricomycetes</taxon>
        <taxon>Cantharellales</taxon>
        <taxon>Ceratobasidiaceae</taxon>
        <taxon>Rhizoctonia</taxon>
        <taxon>Rhizoctonia solani AG-1</taxon>
    </lineage>
</organism>
<dbReference type="InterPro" id="IPR036305">
    <property type="entry name" value="RGS_sf"/>
</dbReference>
<dbReference type="PANTHER" id="PTHR39466:SF1">
    <property type="entry name" value="RGS DOMAIN-CONTAINING PROTEIN"/>
    <property type="match status" value="1"/>
</dbReference>
<sequence>MRFGSHSPDCSCCKGPAAWSALLPSLTLLAPATSVDSLVVTATNQPQVVKSNFTRDWFRIPNWALPTRALPEVSEDDDPLITLDAILAGRTKSPIRVDDLRAFLRNDEHADAASGRALEFLLTYNRYRAAFFALPQEKQTPHPYAALQGLSLANRAIEIQSKFPTSRSGHSRLSKELPLPPIAVAPHANSIQTYPQLDAEYQPLRAELQNIIDLYLQPHSLSPIVPLVSYHTLSQALSSAKLTTHPSALDPVASRIHSHLTVDVLPRFLDNAVVNLSASTSRGRMLIACISLAAAIVLEVFLILYRTGRAARLLALPLWILAIGYAIGSRTGLCFWLAWRGTREYKSYELVEPLLSGSPNKQTFGVSSRKVKSEPQRPVPLLFRFSIFKRAPKTESGWPDSIAEKGQLPPSNKLGVTIDKTRLSEDSQRNTFDEHSLSSAETRHSIAPLMESKDGFAKKLMRLTGTAVETIAVEDSRVRKLQVRVGVRVAMWLILGTSVVTGVIMAIP</sequence>
<dbReference type="OrthoDB" id="3245754at2759"/>
<evidence type="ECO:0000313" key="4">
    <source>
        <dbReference type="Proteomes" id="UP000059188"/>
    </source>
</evidence>
<dbReference type="Proteomes" id="UP000059188">
    <property type="component" value="Unassembled WGS sequence"/>
</dbReference>
<keyword evidence="1" id="KW-0472">Membrane</keyword>
<dbReference type="AlphaFoldDB" id="A0A0B7G0M8"/>
<reference evidence="3 4" key="1">
    <citation type="submission" date="2014-11" db="EMBL/GenBank/DDBJ databases">
        <authorList>
            <person name="Wibberg Daniel"/>
        </authorList>
    </citation>
    <scope>NUCLEOTIDE SEQUENCE [LARGE SCALE GENOMIC DNA]</scope>
    <source>
        <strain evidence="3">Rhizoctonia solani AG1-IB 7/3/14</strain>
    </source>
</reference>
<evidence type="ECO:0000313" key="3">
    <source>
        <dbReference type="EMBL" id="CEL62639.1"/>
    </source>
</evidence>
<feature type="transmembrane region" description="Helical" evidence="1">
    <location>
        <begin position="285"/>
        <end position="305"/>
    </location>
</feature>
<feature type="transmembrane region" description="Helical" evidence="1">
    <location>
        <begin position="485"/>
        <end position="507"/>
    </location>
</feature>
<evidence type="ECO:0000256" key="2">
    <source>
        <dbReference type="SAM" id="SignalP"/>
    </source>
</evidence>
<accession>A0A0B7G0M8</accession>
<evidence type="ECO:0000256" key="1">
    <source>
        <dbReference type="SAM" id="Phobius"/>
    </source>
</evidence>
<protein>
    <recommendedName>
        <fullName evidence="5">RGS domain-containing protein</fullName>
    </recommendedName>
</protein>
<keyword evidence="2" id="KW-0732">Signal</keyword>
<proteinExistence type="predicted"/>
<feature type="transmembrane region" description="Helical" evidence="1">
    <location>
        <begin position="317"/>
        <end position="339"/>
    </location>
</feature>
<dbReference type="PANTHER" id="PTHR39466">
    <property type="entry name" value="RGS DOMAIN-CONTAINING PROTEIN"/>
    <property type="match status" value="1"/>
</dbReference>
<keyword evidence="1" id="KW-0812">Transmembrane</keyword>
<dbReference type="STRING" id="1108050.A0A0B7G0M8"/>
<dbReference type="SUPFAM" id="SSF48097">
    <property type="entry name" value="Regulator of G-protein signaling, RGS"/>
    <property type="match status" value="1"/>
</dbReference>
<feature type="chain" id="PRO_5002114744" description="RGS domain-containing protein" evidence="2">
    <location>
        <begin position="38"/>
        <end position="508"/>
    </location>
</feature>
<dbReference type="Gene3D" id="1.10.167.10">
    <property type="entry name" value="Regulator of G-protein Signalling 4, domain 2"/>
    <property type="match status" value="1"/>
</dbReference>
<dbReference type="EMBL" id="LN679106">
    <property type="protein sequence ID" value="CEL62639.1"/>
    <property type="molecule type" value="Genomic_DNA"/>
</dbReference>
<feature type="signal peptide" evidence="2">
    <location>
        <begin position="1"/>
        <end position="37"/>
    </location>
</feature>
<keyword evidence="4" id="KW-1185">Reference proteome</keyword>